<name>A0AAJ0I2U8_9PEZI</name>
<comment type="caution">
    <text evidence="2">The sequence shown here is derived from an EMBL/GenBank/DDBJ whole genome shotgun (WGS) entry which is preliminary data.</text>
</comment>
<gene>
    <name evidence="2" type="ORF">B0T23DRAFT_183457</name>
</gene>
<dbReference type="AlphaFoldDB" id="A0AAJ0I2U8"/>
<keyword evidence="1" id="KW-0812">Transmembrane</keyword>
<dbReference type="RefSeq" id="XP_062690446.1">
    <property type="nucleotide sequence ID" value="XM_062833106.1"/>
</dbReference>
<keyword evidence="1" id="KW-1133">Transmembrane helix</keyword>
<sequence length="130" mass="14938">MVQNNPHAILLCCEACNILLGSVLVKKAFFCLGLHTYNLEVMYTHGGDLFFFFFFFLFLFLAFNHQHELGLGNMEEGKGYICLGYGAIRGEVVSSRHLSDNRPIRMVAVWNEWLGVLLSKCINFRVCNWH</sequence>
<dbReference type="GeneID" id="87870728"/>
<feature type="transmembrane region" description="Helical" evidence="1">
    <location>
        <begin position="42"/>
        <end position="63"/>
    </location>
</feature>
<evidence type="ECO:0000313" key="2">
    <source>
        <dbReference type="EMBL" id="KAK3488739.1"/>
    </source>
</evidence>
<keyword evidence="1" id="KW-0472">Membrane</keyword>
<accession>A0AAJ0I2U8</accession>
<evidence type="ECO:0000256" key="1">
    <source>
        <dbReference type="SAM" id="Phobius"/>
    </source>
</evidence>
<keyword evidence="3" id="KW-1185">Reference proteome</keyword>
<dbReference type="EMBL" id="JAULSX010000006">
    <property type="protein sequence ID" value="KAK3488739.1"/>
    <property type="molecule type" value="Genomic_DNA"/>
</dbReference>
<dbReference type="Proteomes" id="UP001285908">
    <property type="component" value="Unassembled WGS sequence"/>
</dbReference>
<evidence type="ECO:0000313" key="3">
    <source>
        <dbReference type="Proteomes" id="UP001285908"/>
    </source>
</evidence>
<proteinExistence type="predicted"/>
<reference evidence="2 3" key="1">
    <citation type="journal article" date="2023" name="Mol. Phylogenet. Evol.">
        <title>Genome-scale phylogeny and comparative genomics of the fungal order Sordariales.</title>
        <authorList>
            <person name="Hensen N."/>
            <person name="Bonometti L."/>
            <person name="Westerberg I."/>
            <person name="Brannstrom I.O."/>
            <person name="Guillou S."/>
            <person name="Cros-Aarteil S."/>
            <person name="Calhoun S."/>
            <person name="Haridas S."/>
            <person name="Kuo A."/>
            <person name="Mondo S."/>
            <person name="Pangilinan J."/>
            <person name="Riley R."/>
            <person name="LaButti K."/>
            <person name="Andreopoulos B."/>
            <person name="Lipzen A."/>
            <person name="Chen C."/>
            <person name="Yan M."/>
            <person name="Daum C."/>
            <person name="Ng V."/>
            <person name="Clum A."/>
            <person name="Steindorff A."/>
            <person name="Ohm R.A."/>
            <person name="Martin F."/>
            <person name="Silar P."/>
            <person name="Natvig D.O."/>
            <person name="Lalanne C."/>
            <person name="Gautier V."/>
            <person name="Ament-Velasquez S.L."/>
            <person name="Kruys A."/>
            <person name="Hutchinson M.I."/>
            <person name="Powell A.J."/>
            <person name="Barry K."/>
            <person name="Miller A.N."/>
            <person name="Grigoriev I.V."/>
            <person name="Debuchy R."/>
            <person name="Gladieux P."/>
            <person name="Hiltunen Thoren M."/>
            <person name="Johannesson H."/>
        </authorList>
    </citation>
    <scope>NUCLEOTIDE SEQUENCE [LARGE SCALE GENOMIC DNA]</scope>
    <source>
        <strain evidence="2 3">FGSC 10403</strain>
    </source>
</reference>
<protein>
    <submittedName>
        <fullName evidence="2">Uncharacterized protein</fullName>
    </submittedName>
</protein>
<organism evidence="2 3">
    <name type="scientific">Neurospora hispaniola</name>
    <dbReference type="NCBI Taxonomy" id="588809"/>
    <lineage>
        <taxon>Eukaryota</taxon>
        <taxon>Fungi</taxon>
        <taxon>Dikarya</taxon>
        <taxon>Ascomycota</taxon>
        <taxon>Pezizomycotina</taxon>
        <taxon>Sordariomycetes</taxon>
        <taxon>Sordariomycetidae</taxon>
        <taxon>Sordariales</taxon>
        <taxon>Sordariaceae</taxon>
        <taxon>Neurospora</taxon>
    </lineage>
</organism>